<gene>
    <name evidence="2" type="ORF">NDU88_003420</name>
</gene>
<sequence>MQGRAPSRPASAPGTRGPTRSRRQGQEGAAGYCGSLSSARDAGPSPLWSSKCSWDSWSHQEPKAGSRRCRGVLQRA</sequence>
<dbReference type="Proteomes" id="UP001066276">
    <property type="component" value="Chromosome 8"/>
</dbReference>
<feature type="region of interest" description="Disordered" evidence="1">
    <location>
        <begin position="1"/>
        <end position="76"/>
    </location>
</feature>
<proteinExistence type="predicted"/>
<dbReference type="EMBL" id="JANPWB010000012">
    <property type="protein sequence ID" value="KAJ1115194.1"/>
    <property type="molecule type" value="Genomic_DNA"/>
</dbReference>
<evidence type="ECO:0000256" key="1">
    <source>
        <dbReference type="SAM" id="MobiDB-lite"/>
    </source>
</evidence>
<feature type="compositionally biased region" description="Polar residues" evidence="1">
    <location>
        <begin position="47"/>
        <end position="57"/>
    </location>
</feature>
<dbReference type="AlphaFoldDB" id="A0AAV7NJ74"/>
<accession>A0AAV7NJ74</accession>
<protein>
    <submittedName>
        <fullName evidence="2">Uncharacterized protein</fullName>
    </submittedName>
</protein>
<evidence type="ECO:0000313" key="3">
    <source>
        <dbReference type="Proteomes" id="UP001066276"/>
    </source>
</evidence>
<name>A0AAV7NJ74_PLEWA</name>
<organism evidence="2 3">
    <name type="scientific">Pleurodeles waltl</name>
    <name type="common">Iberian ribbed newt</name>
    <dbReference type="NCBI Taxonomy" id="8319"/>
    <lineage>
        <taxon>Eukaryota</taxon>
        <taxon>Metazoa</taxon>
        <taxon>Chordata</taxon>
        <taxon>Craniata</taxon>
        <taxon>Vertebrata</taxon>
        <taxon>Euteleostomi</taxon>
        <taxon>Amphibia</taxon>
        <taxon>Batrachia</taxon>
        <taxon>Caudata</taxon>
        <taxon>Salamandroidea</taxon>
        <taxon>Salamandridae</taxon>
        <taxon>Pleurodelinae</taxon>
        <taxon>Pleurodeles</taxon>
    </lineage>
</organism>
<comment type="caution">
    <text evidence="2">The sequence shown here is derived from an EMBL/GenBank/DDBJ whole genome shotgun (WGS) entry which is preliminary data.</text>
</comment>
<evidence type="ECO:0000313" key="2">
    <source>
        <dbReference type="EMBL" id="KAJ1115194.1"/>
    </source>
</evidence>
<reference evidence="2" key="1">
    <citation type="journal article" date="2022" name="bioRxiv">
        <title>Sequencing and chromosome-scale assembly of the giantPleurodeles waltlgenome.</title>
        <authorList>
            <person name="Brown T."/>
            <person name="Elewa A."/>
            <person name="Iarovenko S."/>
            <person name="Subramanian E."/>
            <person name="Araus A.J."/>
            <person name="Petzold A."/>
            <person name="Susuki M."/>
            <person name="Suzuki K.-i.T."/>
            <person name="Hayashi T."/>
            <person name="Toyoda A."/>
            <person name="Oliveira C."/>
            <person name="Osipova E."/>
            <person name="Leigh N.D."/>
            <person name="Simon A."/>
            <person name="Yun M.H."/>
        </authorList>
    </citation>
    <scope>NUCLEOTIDE SEQUENCE</scope>
    <source>
        <strain evidence="2">20211129_DDA</strain>
        <tissue evidence="2">Liver</tissue>
    </source>
</reference>
<keyword evidence="3" id="KW-1185">Reference proteome</keyword>